<dbReference type="AlphaFoldDB" id="A0A7C9GPJ6"/>
<dbReference type="InterPro" id="IPR007801">
    <property type="entry name" value="MbnB/TglH/ChrH"/>
</dbReference>
<protein>
    <recommendedName>
        <fullName evidence="1">UPF0276 protein GEA64_14280</fullName>
    </recommendedName>
</protein>
<accession>A0A7C9GPJ6</accession>
<dbReference type="NCBIfam" id="NF003818">
    <property type="entry name" value="PRK05409.1"/>
    <property type="match status" value="1"/>
</dbReference>
<dbReference type="PANTHER" id="PTHR42194:SF1">
    <property type="entry name" value="UPF0276 PROTEIN HI_1600"/>
    <property type="match status" value="1"/>
</dbReference>
<sequence length="307" mass="34394">MTISLPPHSVSRDAPDRLMLNRLPTRAGIGLKPEHFRAILRDKPDIGFFEIHAENYLVAGGPFHQALTAIRQDYPLSIHGVGLSIGGENPLNQPHLQRVAALVERYQPAVFSEHLAWSTHNDLFLNDLLPLPYTDVTLTLVCEHIDQVQNALRRPILLENPSTYIEFSASTMSETDFISEVIRRTGCGLLLDVNNLYISGVNHNRCPWQMLFELPLHCVGEIHLAGYTESRDGANDLLLIDSHDSHVTEPVWDLYNKTLRETGPIATLIEWDSNIPPLDVLLNEASHAQRYITENTKNATTTVSSTS</sequence>
<evidence type="ECO:0000313" key="3">
    <source>
        <dbReference type="Proteomes" id="UP000481739"/>
    </source>
</evidence>
<proteinExistence type="inferred from homology"/>
<organism evidence="2 3">
    <name type="scientific">Photorhabdus khanii</name>
    <dbReference type="NCBI Taxonomy" id="1004150"/>
    <lineage>
        <taxon>Bacteria</taxon>
        <taxon>Pseudomonadati</taxon>
        <taxon>Pseudomonadota</taxon>
        <taxon>Gammaproteobacteria</taxon>
        <taxon>Enterobacterales</taxon>
        <taxon>Morganellaceae</taxon>
        <taxon>Photorhabdus</taxon>
    </lineage>
</organism>
<evidence type="ECO:0000313" key="2">
    <source>
        <dbReference type="EMBL" id="MQL49059.1"/>
    </source>
</evidence>
<dbReference type="EMBL" id="WHZZ01000005">
    <property type="protein sequence ID" value="MQL49059.1"/>
    <property type="molecule type" value="Genomic_DNA"/>
</dbReference>
<dbReference type="Gene3D" id="3.20.20.150">
    <property type="entry name" value="Divalent-metal-dependent TIM barrel enzymes"/>
    <property type="match status" value="1"/>
</dbReference>
<comment type="similarity">
    <text evidence="1">Belongs to the UPF0276 family.</text>
</comment>
<reference evidence="2 3" key="1">
    <citation type="journal article" date="2019" name="Nature">
        <title>A new antibiotic selectively kills Gram-negative pathogens.</title>
        <authorList>
            <person name="Imai Y."/>
            <person name="Meyer K.J."/>
            <person name="Iinishi A."/>
            <person name="Favre-Godal Q."/>
            <person name="Green R."/>
            <person name="Manuse S."/>
            <person name="Caboni M."/>
            <person name="Mori M."/>
            <person name="Niles S."/>
            <person name="Ghiglieri M."/>
            <person name="Honrao C."/>
            <person name="Ma X."/>
            <person name="Guo J.J."/>
            <person name="Makriyannis A."/>
            <person name="Linares-Otoya L."/>
            <person name="Boehringer N."/>
            <person name="Wuisan Z.G."/>
            <person name="Kaur H."/>
            <person name="Wu R."/>
            <person name="Mateus A."/>
            <person name="Typas A."/>
            <person name="Savitski M.M."/>
            <person name="Espinoza J.L."/>
            <person name="O'Rourke A."/>
            <person name="Nelson K.E."/>
            <person name="Hiller S."/>
            <person name="Noinaj N."/>
            <person name="Schaeberle T.F."/>
            <person name="D'Onofrio A."/>
            <person name="Lewis K."/>
        </authorList>
    </citation>
    <scope>NUCLEOTIDE SEQUENCE [LARGE SCALE GENOMIC DNA]</scope>
    <source>
        <strain evidence="2 3">HGB 1456</strain>
    </source>
</reference>
<dbReference type="PANTHER" id="PTHR42194">
    <property type="entry name" value="UPF0276 PROTEIN HI_1600"/>
    <property type="match status" value="1"/>
</dbReference>
<dbReference type="InterPro" id="IPR036237">
    <property type="entry name" value="Xyl_isomerase-like_sf"/>
</dbReference>
<name>A0A7C9GPJ6_9GAMM</name>
<dbReference type="HAMAP" id="MF_00697">
    <property type="entry name" value="UPF0276"/>
    <property type="match status" value="1"/>
</dbReference>
<dbReference type="SUPFAM" id="SSF51658">
    <property type="entry name" value="Xylose isomerase-like"/>
    <property type="match status" value="1"/>
</dbReference>
<dbReference type="Proteomes" id="UP000481739">
    <property type="component" value="Unassembled WGS sequence"/>
</dbReference>
<dbReference type="RefSeq" id="WP_152963201.1">
    <property type="nucleotide sequence ID" value="NZ_CAWOZU010000020.1"/>
</dbReference>
<gene>
    <name evidence="2" type="ORF">GEA64_14280</name>
</gene>
<dbReference type="Pfam" id="PF05114">
    <property type="entry name" value="MbnB_TglH_ChrH"/>
    <property type="match status" value="1"/>
</dbReference>
<evidence type="ECO:0000256" key="1">
    <source>
        <dbReference type="HAMAP-Rule" id="MF_00697"/>
    </source>
</evidence>
<comment type="caution">
    <text evidence="2">The sequence shown here is derived from an EMBL/GenBank/DDBJ whole genome shotgun (WGS) entry which is preliminary data.</text>
</comment>